<dbReference type="AlphaFoldDB" id="A0A6A1W7K9"/>
<gene>
    <name evidence="2" type="ORF">CJ030_MR2G012846</name>
</gene>
<dbReference type="InterPro" id="IPR026960">
    <property type="entry name" value="RVT-Znf"/>
</dbReference>
<organism evidence="2 3">
    <name type="scientific">Morella rubra</name>
    <name type="common">Chinese bayberry</name>
    <dbReference type="NCBI Taxonomy" id="262757"/>
    <lineage>
        <taxon>Eukaryota</taxon>
        <taxon>Viridiplantae</taxon>
        <taxon>Streptophyta</taxon>
        <taxon>Embryophyta</taxon>
        <taxon>Tracheophyta</taxon>
        <taxon>Spermatophyta</taxon>
        <taxon>Magnoliopsida</taxon>
        <taxon>eudicotyledons</taxon>
        <taxon>Gunneridae</taxon>
        <taxon>Pentapetalae</taxon>
        <taxon>rosids</taxon>
        <taxon>fabids</taxon>
        <taxon>Fagales</taxon>
        <taxon>Myricaceae</taxon>
        <taxon>Morella</taxon>
    </lineage>
</organism>
<feature type="domain" description="Reverse transcriptase zinc-binding" evidence="1">
    <location>
        <begin position="11"/>
        <end position="104"/>
    </location>
</feature>
<comment type="caution">
    <text evidence="2">The sequence shown here is derived from an EMBL/GenBank/DDBJ whole genome shotgun (WGS) entry which is preliminary data.</text>
</comment>
<dbReference type="OrthoDB" id="1741227at2759"/>
<sequence length="121" mass="14184">MWILDPKGAVSVKGAYNFITLTQHRTPPPDSLSPAEWKAIWKLKIQQRHKLMLWKVAADALPLWGKMSRWTERWDKGSWCPLCNCSAEFREHIFLACPGSKFLWRSGLWPLNIEQFAQCHY</sequence>
<proteinExistence type="predicted"/>
<evidence type="ECO:0000313" key="3">
    <source>
        <dbReference type="Proteomes" id="UP000516437"/>
    </source>
</evidence>
<protein>
    <recommendedName>
        <fullName evidence="1">Reverse transcriptase zinc-binding domain-containing protein</fullName>
    </recommendedName>
</protein>
<dbReference type="Proteomes" id="UP000516437">
    <property type="component" value="Chromosome 2"/>
</dbReference>
<accession>A0A6A1W7K9</accession>
<evidence type="ECO:0000313" key="2">
    <source>
        <dbReference type="EMBL" id="KAB1221155.1"/>
    </source>
</evidence>
<keyword evidence="3" id="KW-1185">Reference proteome</keyword>
<name>A0A6A1W7K9_9ROSI</name>
<dbReference type="EMBL" id="RXIC02000020">
    <property type="protein sequence ID" value="KAB1221155.1"/>
    <property type="molecule type" value="Genomic_DNA"/>
</dbReference>
<evidence type="ECO:0000259" key="1">
    <source>
        <dbReference type="Pfam" id="PF13966"/>
    </source>
</evidence>
<dbReference type="Pfam" id="PF13966">
    <property type="entry name" value="zf-RVT"/>
    <property type="match status" value="1"/>
</dbReference>
<reference evidence="2 3" key="1">
    <citation type="journal article" date="2019" name="Plant Biotechnol. J.">
        <title>The red bayberry genome and genetic basis of sex determination.</title>
        <authorList>
            <person name="Jia H.M."/>
            <person name="Jia H.J."/>
            <person name="Cai Q.L."/>
            <person name="Wang Y."/>
            <person name="Zhao H.B."/>
            <person name="Yang W.F."/>
            <person name="Wang G.Y."/>
            <person name="Li Y.H."/>
            <person name="Zhan D.L."/>
            <person name="Shen Y.T."/>
            <person name="Niu Q.F."/>
            <person name="Chang L."/>
            <person name="Qiu J."/>
            <person name="Zhao L."/>
            <person name="Xie H.B."/>
            <person name="Fu W.Y."/>
            <person name="Jin J."/>
            <person name="Li X.W."/>
            <person name="Jiao Y."/>
            <person name="Zhou C.C."/>
            <person name="Tu T."/>
            <person name="Chai C.Y."/>
            <person name="Gao J.L."/>
            <person name="Fan L.J."/>
            <person name="van de Weg E."/>
            <person name="Wang J.Y."/>
            <person name="Gao Z.S."/>
        </authorList>
    </citation>
    <scope>NUCLEOTIDE SEQUENCE [LARGE SCALE GENOMIC DNA]</scope>
    <source>
        <tissue evidence="2">Leaves</tissue>
    </source>
</reference>